<keyword evidence="1" id="KW-0472">Membrane</keyword>
<accession>A0A9D4KPK9</accession>
<evidence type="ECO:0000313" key="3">
    <source>
        <dbReference type="Proteomes" id="UP000828390"/>
    </source>
</evidence>
<proteinExistence type="predicted"/>
<dbReference type="AlphaFoldDB" id="A0A9D4KPK9"/>
<evidence type="ECO:0000313" key="2">
    <source>
        <dbReference type="EMBL" id="KAH3842801.1"/>
    </source>
</evidence>
<name>A0A9D4KPK9_DREPO</name>
<feature type="transmembrane region" description="Helical" evidence="1">
    <location>
        <begin position="40"/>
        <end position="60"/>
    </location>
</feature>
<gene>
    <name evidence="2" type="ORF">DPMN_116305</name>
</gene>
<dbReference type="EMBL" id="JAIWYP010000004">
    <property type="protein sequence ID" value="KAH3842801.1"/>
    <property type="molecule type" value="Genomic_DNA"/>
</dbReference>
<organism evidence="2 3">
    <name type="scientific">Dreissena polymorpha</name>
    <name type="common">Zebra mussel</name>
    <name type="synonym">Mytilus polymorpha</name>
    <dbReference type="NCBI Taxonomy" id="45954"/>
    <lineage>
        <taxon>Eukaryota</taxon>
        <taxon>Metazoa</taxon>
        <taxon>Spiralia</taxon>
        <taxon>Lophotrochozoa</taxon>
        <taxon>Mollusca</taxon>
        <taxon>Bivalvia</taxon>
        <taxon>Autobranchia</taxon>
        <taxon>Heteroconchia</taxon>
        <taxon>Euheterodonta</taxon>
        <taxon>Imparidentia</taxon>
        <taxon>Neoheterodontei</taxon>
        <taxon>Myida</taxon>
        <taxon>Dreissenoidea</taxon>
        <taxon>Dreissenidae</taxon>
        <taxon>Dreissena</taxon>
    </lineage>
</organism>
<comment type="caution">
    <text evidence="2">The sequence shown here is derived from an EMBL/GenBank/DDBJ whole genome shotgun (WGS) entry which is preliminary data.</text>
</comment>
<sequence length="63" mass="6260">MDSSMVSVVEESVYSASGAIPSGPVALLFFSAFRAFWISAFLGGLVLTLSGVSAGGVSGLSDG</sequence>
<keyword evidence="1" id="KW-0812">Transmembrane</keyword>
<keyword evidence="1" id="KW-1133">Transmembrane helix</keyword>
<protein>
    <submittedName>
        <fullName evidence="2">Uncharacterized protein</fullName>
    </submittedName>
</protein>
<dbReference type="Proteomes" id="UP000828390">
    <property type="component" value="Unassembled WGS sequence"/>
</dbReference>
<evidence type="ECO:0000256" key="1">
    <source>
        <dbReference type="SAM" id="Phobius"/>
    </source>
</evidence>
<reference evidence="2" key="2">
    <citation type="submission" date="2020-11" db="EMBL/GenBank/DDBJ databases">
        <authorList>
            <person name="McCartney M.A."/>
            <person name="Auch B."/>
            <person name="Kono T."/>
            <person name="Mallez S."/>
            <person name="Becker A."/>
            <person name="Gohl D.M."/>
            <person name="Silverstein K.A.T."/>
            <person name="Koren S."/>
            <person name="Bechman K.B."/>
            <person name="Herman A."/>
            <person name="Abrahante J.E."/>
            <person name="Garbe J."/>
        </authorList>
    </citation>
    <scope>NUCLEOTIDE SEQUENCE</scope>
    <source>
        <strain evidence="2">Duluth1</strain>
        <tissue evidence="2">Whole animal</tissue>
    </source>
</reference>
<reference evidence="2" key="1">
    <citation type="journal article" date="2019" name="bioRxiv">
        <title>The Genome of the Zebra Mussel, Dreissena polymorpha: A Resource for Invasive Species Research.</title>
        <authorList>
            <person name="McCartney M.A."/>
            <person name="Auch B."/>
            <person name="Kono T."/>
            <person name="Mallez S."/>
            <person name="Zhang Y."/>
            <person name="Obille A."/>
            <person name="Becker A."/>
            <person name="Abrahante J.E."/>
            <person name="Garbe J."/>
            <person name="Badalamenti J.P."/>
            <person name="Herman A."/>
            <person name="Mangelson H."/>
            <person name="Liachko I."/>
            <person name="Sullivan S."/>
            <person name="Sone E.D."/>
            <person name="Koren S."/>
            <person name="Silverstein K.A.T."/>
            <person name="Beckman K.B."/>
            <person name="Gohl D.M."/>
        </authorList>
    </citation>
    <scope>NUCLEOTIDE SEQUENCE</scope>
    <source>
        <strain evidence="2">Duluth1</strain>
        <tissue evidence="2">Whole animal</tissue>
    </source>
</reference>
<keyword evidence="3" id="KW-1185">Reference proteome</keyword>